<name>A0A2G1QS84_9HYPH</name>
<feature type="transmembrane region" description="Helical" evidence="1">
    <location>
        <begin position="45"/>
        <end position="68"/>
    </location>
</feature>
<reference evidence="2 3" key="1">
    <citation type="submission" date="2017-10" db="EMBL/GenBank/DDBJ databases">
        <title>Sedimentibacterium mangrovi gen. nov., sp. nov., a novel member of family Phyllobacteriacea isolated from mangrove sediment.</title>
        <authorList>
            <person name="Liao H."/>
            <person name="Tian Y."/>
        </authorList>
    </citation>
    <scope>NUCLEOTIDE SEQUENCE [LARGE SCALE GENOMIC DNA]</scope>
    <source>
        <strain evidence="2 3">X9-2-2</strain>
    </source>
</reference>
<organism evidence="2 3">
    <name type="scientific">Zhengella mangrovi</name>
    <dbReference type="NCBI Taxonomy" id="1982044"/>
    <lineage>
        <taxon>Bacteria</taxon>
        <taxon>Pseudomonadati</taxon>
        <taxon>Pseudomonadota</taxon>
        <taxon>Alphaproteobacteria</taxon>
        <taxon>Hyphomicrobiales</taxon>
        <taxon>Notoacmeibacteraceae</taxon>
        <taxon>Zhengella</taxon>
    </lineage>
</organism>
<protein>
    <submittedName>
        <fullName evidence="2">Uncharacterized protein</fullName>
    </submittedName>
</protein>
<evidence type="ECO:0000256" key="1">
    <source>
        <dbReference type="SAM" id="Phobius"/>
    </source>
</evidence>
<keyword evidence="1" id="KW-1133">Transmembrane helix</keyword>
<keyword evidence="1" id="KW-0472">Membrane</keyword>
<keyword evidence="3" id="KW-1185">Reference proteome</keyword>
<sequence>MNEEAGGNPGQHARVHFRRSDMPRLDSLPSSHAPSGRGRLRFVRWAVSGVAIAFSLCLVLFAAAWVAINAGVGSQRISSEAEAAIRQLYGDPVTVSLGRTRLSMASGLNLAFEVGDVDIRRVADGSPVSSARSIKIGIGTLALLHGEFHVTSLRINGAKAQGEAIQADDQPDEDPFAAVRGANGLIDPDRVLAFVFDSARDAFARLDTTGTRRIALVDTSISLNGMRIAIDKAELHRRAGADFTADGAITVAGTPVTFTAEGSESSDGAISRLSGKLETGAIDLVPDGGGPSLSLPRLSLDIDGSEEARGKGQKMRLHLAAPDLVAAIEQPGDLKGRFEVTADLAAGSGKIDLPTGFLLVNRTRIPFSGALGPKPVETPGEEAAWRYELVANDVFLAPLDSPEPGLRVGARIAGTVRPSSRAIEAQSLDIRTAGGEVLGSATVVFDDDKAPAVFLAIRSERIPVSHAKQLWPWLSAPNPRRWVMDNLFDGMLENTELELSAGPGRLTDGIPFDQDEIHGHFEVSGTRFDVAGEIPPVRDATGSIDFAGNDVTIRLAEGTGFMDNGRMVKGSNAVLTFKDTHINPVIGRLKIDIEGNAPSIIELASREPIEAGKRLGFSPDKLSGQVKGTVEADIPVDKETDVATLDWKVDLGFEDLSIDHEFDGQKLTGATGTAVIDPKEARIEARGKLNGIDSTLTLVEPLAAGGETSVDVAMVLDDKARAGLAPGLSGMVSGPVAVKVSGPNERRVIEASLDKAVLSIPWMGWSKGKGVPATARFVVETKGSQTRVRDLQIEGKTFAVKGDVDLSGGDLVTARLSRVKLNRDDDFSVRISRKNKALQIAVEGSSMDARALVESLREDAGSSPDGGGGTPISVSARLDRVIGFSDEVYSNLRLTYSGKGADSASASLTAVARSGSALEIRHDGGPSRSLDIRTGDAGAILRFLDIYDKMEGGRLGVTLEGTGNGPLSGRVDARDFWLVNEPRLASLVSTPAPGSNGRSLSDAVRRDIDTSRVKFDRGFAVITKGKDALSMKGGILRGPLIGTTFQGTLYDARGRMSVTGTFMPAYGLNKIFGEIPVLGYVLGNGRDRGLIGITYKLSGNAKSPKLQVNPISAIAPGIFRSIFEFK</sequence>
<proteinExistence type="predicted"/>
<dbReference type="OrthoDB" id="7161641at2"/>
<dbReference type="Proteomes" id="UP000221168">
    <property type="component" value="Unassembled WGS sequence"/>
</dbReference>
<dbReference type="EMBL" id="PDVP01000002">
    <property type="protein sequence ID" value="PHP68068.1"/>
    <property type="molecule type" value="Genomic_DNA"/>
</dbReference>
<evidence type="ECO:0000313" key="3">
    <source>
        <dbReference type="Proteomes" id="UP000221168"/>
    </source>
</evidence>
<accession>A0A2G1QS84</accession>
<comment type="caution">
    <text evidence="2">The sequence shown here is derived from an EMBL/GenBank/DDBJ whole genome shotgun (WGS) entry which is preliminary data.</text>
</comment>
<gene>
    <name evidence="2" type="ORF">CSC94_05245</name>
</gene>
<keyword evidence="1" id="KW-0812">Transmembrane</keyword>
<dbReference type="AlphaFoldDB" id="A0A2G1QS84"/>
<evidence type="ECO:0000313" key="2">
    <source>
        <dbReference type="EMBL" id="PHP68068.1"/>
    </source>
</evidence>